<protein>
    <submittedName>
        <fullName evidence="2">Uncharacterized protein</fullName>
    </submittedName>
</protein>
<gene>
    <name evidence="2" type="ORF">g.18498</name>
</gene>
<evidence type="ECO:0000313" key="2">
    <source>
        <dbReference type="EMBL" id="JAS51699.1"/>
    </source>
</evidence>
<dbReference type="EMBL" id="GECZ01018070">
    <property type="protein sequence ID" value="JAS51699.1"/>
    <property type="molecule type" value="Transcribed_RNA"/>
</dbReference>
<reference evidence="2" key="1">
    <citation type="submission" date="2015-11" db="EMBL/GenBank/DDBJ databases">
        <title>De novo transcriptome assembly of four potential Pierce s Disease insect vectors from Arizona vineyards.</title>
        <authorList>
            <person name="Tassone E.E."/>
        </authorList>
    </citation>
    <scope>NUCLEOTIDE SEQUENCE</scope>
</reference>
<name>A0A1B6FNH2_9HEMI</name>
<feature type="coiled-coil region" evidence="1">
    <location>
        <begin position="136"/>
        <end position="163"/>
    </location>
</feature>
<evidence type="ECO:0000256" key="1">
    <source>
        <dbReference type="SAM" id="Coils"/>
    </source>
</evidence>
<sequence length="220" mass="25242">MDKDITIENVLGDENCSTVLTLSPIAEMNESNITGSSITEEQDEIVSERIQDHSFSAFVVDPLKSISKRTQLFEDVAQTSCCSAESPVTPPEVLRKRLFNLKTQFEHLTFEHEELIEFTQLEKQVHHMDCVPVDQVKVQEDELARMNEKIQILMSENSSLRKMLELNKSETAQLEAKMITTQQCKNAAKEAIKTISFKIKEYLQASRRNEAKQRQSFPFK</sequence>
<dbReference type="AlphaFoldDB" id="A0A1B6FNH2"/>
<proteinExistence type="predicted"/>
<accession>A0A1B6FNH2</accession>
<organism evidence="2">
    <name type="scientific">Cuerna arida</name>
    <dbReference type="NCBI Taxonomy" id="1464854"/>
    <lineage>
        <taxon>Eukaryota</taxon>
        <taxon>Metazoa</taxon>
        <taxon>Ecdysozoa</taxon>
        <taxon>Arthropoda</taxon>
        <taxon>Hexapoda</taxon>
        <taxon>Insecta</taxon>
        <taxon>Pterygota</taxon>
        <taxon>Neoptera</taxon>
        <taxon>Paraneoptera</taxon>
        <taxon>Hemiptera</taxon>
        <taxon>Auchenorrhyncha</taxon>
        <taxon>Membracoidea</taxon>
        <taxon>Cicadellidae</taxon>
        <taxon>Cicadellinae</taxon>
        <taxon>Proconiini</taxon>
        <taxon>Cuerna</taxon>
    </lineage>
</organism>
<keyword evidence="1" id="KW-0175">Coiled coil</keyword>